<sequence>MPDVVALPLHEAEKLLSAYGWDYQVVRISSAYRHDTIENCLMEEYVVRQQELADHKILLSTIMKRRKEVLEYGLQN</sequence>
<evidence type="ECO:0000313" key="2">
    <source>
        <dbReference type="Proteomes" id="UP000198943"/>
    </source>
</evidence>
<organism evidence="1 2">
    <name type="scientific">Succiniclasticum ruminis</name>
    <dbReference type="NCBI Taxonomy" id="40841"/>
    <lineage>
        <taxon>Bacteria</taxon>
        <taxon>Bacillati</taxon>
        <taxon>Bacillota</taxon>
        <taxon>Negativicutes</taxon>
        <taxon>Acidaminococcales</taxon>
        <taxon>Acidaminococcaceae</taxon>
        <taxon>Succiniclasticum</taxon>
    </lineage>
</organism>
<dbReference type="RefSeq" id="WP_093730816.1">
    <property type="nucleotide sequence ID" value="NZ_FMYW01000012.1"/>
</dbReference>
<name>A0A1G6N4G4_9FIRM</name>
<proteinExistence type="predicted"/>
<dbReference type="EMBL" id="FMYW01000012">
    <property type="protein sequence ID" value="SDC62713.1"/>
    <property type="molecule type" value="Genomic_DNA"/>
</dbReference>
<protein>
    <submittedName>
        <fullName evidence="1">Uncharacterized protein</fullName>
    </submittedName>
</protein>
<reference evidence="2" key="1">
    <citation type="submission" date="2016-10" db="EMBL/GenBank/DDBJ databases">
        <authorList>
            <person name="Varghese N."/>
            <person name="Submissions S."/>
        </authorList>
    </citation>
    <scope>NUCLEOTIDE SEQUENCE [LARGE SCALE GENOMIC DNA]</scope>
    <source>
        <strain evidence="2">DSM 11005</strain>
    </source>
</reference>
<dbReference type="Proteomes" id="UP000198943">
    <property type="component" value="Unassembled WGS sequence"/>
</dbReference>
<keyword evidence="2" id="KW-1185">Reference proteome</keyword>
<dbReference type="AlphaFoldDB" id="A0A1G6N4G4"/>
<evidence type="ECO:0000313" key="1">
    <source>
        <dbReference type="EMBL" id="SDC62713.1"/>
    </source>
</evidence>
<accession>A0A1G6N4G4</accession>
<gene>
    <name evidence="1" type="ORF">SAMN04487864_1126</name>
</gene>
<dbReference type="OrthoDB" id="9852472at2"/>